<dbReference type="SUPFAM" id="SSF118290">
    <property type="entry name" value="WRKY DNA-binding domain"/>
    <property type="match status" value="1"/>
</dbReference>
<keyword evidence="3" id="KW-0238">DNA-binding</keyword>
<dbReference type="Gene3D" id="2.20.25.80">
    <property type="entry name" value="WRKY domain"/>
    <property type="match status" value="1"/>
</dbReference>
<dbReference type="PROSITE" id="PS50811">
    <property type="entry name" value="WRKY"/>
    <property type="match status" value="1"/>
</dbReference>
<reference evidence="7 8" key="1">
    <citation type="submission" date="2020-09" db="EMBL/GenBank/DDBJ databases">
        <title>De no assembly of potato wild relative species, Solanum commersonii.</title>
        <authorList>
            <person name="Cho K."/>
        </authorList>
    </citation>
    <scope>NUCLEOTIDE SEQUENCE [LARGE SCALE GENOMIC DNA]</scope>
    <source>
        <strain evidence="7">LZ3.2</strain>
        <tissue evidence="7">Leaf</tissue>
    </source>
</reference>
<dbReference type="PANTHER" id="PTHR31221:SF349">
    <property type="entry name" value="WRKY TRANSCRIPTION FACTOR 51-RELATED"/>
    <property type="match status" value="1"/>
</dbReference>
<comment type="subcellular location">
    <subcellularLocation>
        <location evidence="1">Nucleus</location>
    </subcellularLocation>
</comment>
<organism evidence="7 8">
    <name type="scientific">Solanum commersonii</name>
    <name type="common">Commerson's wild potato</name>
    <name type="synonym">Commerson's nightshade</name>
    <dbReference type="NCBI Taxonomy" id="4109"/>
    <lineage>
        <taxon>Eukaryota</taxon>
        <taxon>Viridiplantae</taxon>
        <taxon>Streptophyta</taxon>
        <taxon>Embryophyta</taxon>
        <taxon>Tracheophyta</taxon>
        <taxon>Spermatophyta</taxon>
        <taxon>Magnoliopsida</taxon>
        <taxon>eudicotyledons</taxon>
        <taxon>Gunneridae</taxon>
        <taxon>Pentapetalae</taxon>
        <taxon>asterids</taxon>
        <taxon>lamiids</taxon>
        <taxon>Solanales</taxon>
        <taxon>Solanaceae</taxon>
        <taxon>Solanoideae</taxon>
        <taxon>Solaneae</taxon>
        <taxon>Solanum</taxon>
    </lineage>
</organism>
<keyword evidence="8" id="KW-1185">Reference proteome</keyword>
<dbReference type="PANTHER" id="PTHR31221">
    <property type="entry name" value="WRKY TRANSCRIPTION FACTOR PROTEIN 1-RELATED"/>
    <property type="match status" value="1"/>
</dbReference>
<evidence type="ECO:0000256" key="4">
    <source>
        <dbReference type="ARBA" id="ARBA00023163"/>
    </source>
</evidence>
<accession>A0A9J5WD78</accession>
<name>A0A9J5WD78_SOLCO</name>
<dbReference type="InterPro" id="IPR044810">
    <property type="entry name" value="WRKY_plant"/>
</dbReference>
<dbReference type="GO" id="GO:0005634">
    <property type="term" value="C:nucleus"/>
    <property type="evidence" value="ECO:0007669"/>
    <property type="project" value="UniProtKB-SubCell"/>
</dbReference>
<keyword evidence="2" id="KW-0805">Transcription regulation</keyword>
<dbReference type="AlphaFoldDB" id="A0A9J5WD78"/>
<feature type="domain" description="WRKY" evidence="6">
    <location>
        <begin position="133"/>
        <end position="199"/>
    </location>
</feature>
<dbReference type="OrthoDB" id="1300420at2759"/>
<dbReference type="Proteomes" id="UP000824120">
    <property type="component" value="Chromosome 12"/>
</dbReference>
<keyword evidence="4" id="KW-0804">Transcription</keyword>
<evidence type="ECO:0000256" key="5">
    <source>
        <dbReference type="ARBA" id="ARBA00023242"/>
    </source>
</evidence>
<proteinExistence type="predicted"/>
<evidence type="ECO:0000256" key="2">
    <source>
        <dbReference type="ARBA" id="ARBA00023015"/>
    </source>
</evidence>
<evidence type="ECO:0000313" key="8">
    <source>
        <dbReference type="Proteomes" id="UP000824120"/>
    </source>
</evidence>
<dbReference type="EMBL" id="JACXVP010000012">
    <property type="protein sequence ID" value="KAG5573252.1"/>
    <property type="molecule type" value="Genomic_DNA"/>
</dbReference>
<protein>
    <recommendedName>
        <fullName evidence="6">WRKY domain-containing protein</fullName>
    </recommendedName>
</protein>
<sequence length="289" mass="33649">MNSTFLQTNFAHIENPNFTTFPFLYSHMTNQDFSCNFQDNFLDQDFEFSSFLDHLLVDYVPTYNNSNNTPLLEINPSMPEISSSSANSASSTTSFYATPPNINHLKEKSKVGIIKKEMIKKNERHVIAFRTKTQLEILDDGYKWRKYGKKKVKSNTNYLRNYYKCSIRGCEVKKRVERDGHDSSYLITTYEGKHSHEINSSIIYNHVEADSEFELNFQRRGGKRVERDHGHESSCVITTYEGKHNHESCSSITCSHEMPLNFLNEWTLKQLHNFHKKQPGSLCNFLVQI</sequence>
<evidence type="ECO:0000256" key="1">
    <source>
        <dbReference type="ARBA" id="ARBA00004123"/>
    </source>
</evidence>
<dbReference type="InterPro" id="IPR036576">
    <property type="entry name" value="WRKY_dom_sf"/>
</dbReference>
<evidence type="ECO:0000259" key="6">
    <source>
        <dbReference type="PROSITE" id="PS50811"/>
    </source>
</evidence>
<dbReference type="InterPro" id="IPR003657">
    <property type="entry name" value="WRKY_dom"/>
</dbReference>
<dbReference type="SMART" id="SM00774">
    <property type="entry name" value="WRKY"/>
    <property type="match status" value="1"/>
</dbReference>
<evidence type="ECO:0000256" key="3">
    <source>
        <dbReference type="ARBA" id="ARBA00023125"/>
    </source>
</evidence>
<dbReference type="GO" id="GO:0003700">
    <property type="term" value="F:DNA-binding transcription factor activity"/>
    <property type="evidence" value="ECO:0007669"/>
    <property type="project" value="InterPro"/>
</dbReference>
<gene>
    <name evidence="7" type="ORF">H5410_063018</name>
</gene>
<dbReference type="GO" id="GO:0043565">
    <property type="term" value="F:sequence-specific DNA binding"/>
    <property type="evidence" value="ECO:0007669"/>
    <property type="project" value="InterPro"/>
</dbReference>
<keyword evidence="5" id="KW-0539">Nucleus</keyword>
<comment type="caution">
    <text evidence="7">The sequence shown here is derived from an EMBL/GenBank/DDBJ whole genome shotgun (WGS) entry which is preliminary data.</text>
</comment>
<evidence type="ECO:0000313" key="7">
    <source>
        <dbReference type="EMBL" id="KAG5573252.1"/>
    </source>
</evidence>
<dbReference type="Pfam" id="PF03106">
    <property type="entry name" value="WRKY"/>
    <property type="match status" value="1"/>
</dbReference>